<dbReference type="PATRIC" id="fig|942150.3.peg.2504"/>
<proteinExistence type="predicted"/>
<evidence type="ECO:0000313" key="3">
    <source>
        <dbReference type="EMBL" id="KRO11568.1"/>
    </source>
</evidence>
<keyword evidence="4" id="KW-1185">Reference proteome</keyword>
<feature type="transmembrane region" description="Helical" evidence="1">
    <location>
        <begin position="44"/>
        <end position="65"/>
    </location>
</feature>
<keyword evidence="1" id="KW-0812">Transmembrane</keyword>
<dbReference type="EMBL" id="JQCL01000055">
    <property type="protein sequence ID" value="KRO11568.1"/>
    <property type="molecule type" value="Genomic_DNA"/>
</dbReference>
<protein>
    <submittedName>
        <fullName evidence="3">Phosphatase</fullName>
    </submittedName>
</protein>
<evidence type="ECO:0000259" key="2">
    <source>
        <dbReference type="SMART" id="SM00014"/>
    </source>
</evidence>
<comment type="caution">
    <text evidence="3">The sequence shown here is derived from an EMBL/GenBank/DDBJ whole genome shotgun (WGS) entry which is preliminary data.</text>
</comment>
<reference evidence="3 4" key="1">
    <citation type="journal article" date="2015" name="Genome Announc.">
        <title>Expanding the biotechnology potential of lactobacilli through comparative genomics of 213 strains and associated genera.</title>
        <authorList>
            <person name="Sun Z."/>
            <person name="Harris H.M."/>
            <person name="McCann A."/>
            <person name="Guo C."/>
            <person name="Argimon S."/>
            <person name="Zhang W."/>
            <person name="Yang X."/>
            <person name="Jeffery I.B."/>
            <person name="Cooney J.C."/>
            <person name="Kagawa T.F."/>
            <person name="Liu W."/>
            <person name="Song Y."/>
            <person name="Salvetti E."/>
            <person name="Wrobel A."/>
            <person name="Rasinkangas P."/>
            <person name="Parkhill J."/>
            <person name="Rea M.C."/>
            <person name="O'Sullivan O."/>
            <person name="Ritari J."/>
            <person name="Douillard F.P."/>
            <person name="Paul Ross R."/>
            <person name="Yang R."/>
            <person name="Briner A.E."/>
            <person name="Felis G.E."/>
            <person name="de Vos W.M."/>
            <person name="Barrangou R."/>
            <person name="Klaenhammer T.R."/>
            <person name="Caufield P.W."/>
            <person name="Cui Y."/>
            <person name="Zhang H."/>
            <person name="O'Toole P.W."/>
        </authorList>
    </citation>
    <scope>NUCLEOTIDE SEQUENCE [LARGE SCALE GENOMIC DNA]</scope>
    <source>
        <strain evidence="3 4">LMG 26013</strain>
    </source>
</reference>
<gene>
    <name evidence="3" type="ORF">IV64_GL002397</name>
</gene>
<sequence>MFGPLDIKVLLGQLLDYGIILLILILMGVLVLMIDKSRSRPIKFVIGVILFAYLSYFISSGAIGIDLFDAGATSLVQVSNSGFFVAFYKVVSWIASPMKDVLWLVILAFLMYGFKYKIQAAWSLGYMAGAMVLGAIAKHLIARVRPINHLAADTGYSFPSGHVLGTFVLVSVVIILVVPELPSFRTAQIVKWGSIVWLLLVIFSRVYLSAHYPTDTIGAVLLAWTWGQVMEWFYVLWARNLLQWKLFYRSYL</sequence>
<dbReference type="STRING" id="942150.IV64_GL002397"/>
<name>A0A0R2MHB6_9LACO</name>
<dbReference type="PANTHER" id="PTHR14969:SF13">
    <property type="entry name" value="AT30094P"/>
    <property type="match status" value="1"/>
</dbReference>
<dbReference type="InterPro" id="IPR036938">
    <property type="entry name" value="PAP2/HPO_sf"/>
</dbReference>
<feature type="transmembrane region" description="Helical" evidence="1">
    <location>
        <begin position="14"/>
        <end position="32"/>
    </location>
</feature>
<feature type="transmembrane region" description="Helical" evidence="1">
    <location>
        <begin position="124"/>
        <end position="141"/>
    </location>
</feature>
<dbReference type="SUPFAM" id="SSF48317">
    <property type="entry name" value="Acid phosphatase/Vanadium-dependent haloperoxidase"/>
    <property type="match status" value="1"/>
</dbReference>
<keyword evidence="1" id="KW-0472">Membrane</keyword>
<accession>A0A0R2MHB6</accession>
<dbReference type="InterPro" id="IPR000326">
    <property type="entry name" value="PAP2/HPO"/>
</dbReference>
<feature type="transmembrane region" description="Helical" evidence="1">
    <location>
        <begin position="85"/>
        <end position="112"/>
    </location>
</feature>
<keyword evidence="1" id="KW-1133">Transmembrane helix</keyword>
<dbReference type="Proteomes" id="UP000051783">
    <property type="component" value="Unassembled WGS sequence"/>
</dbReference>
<feature type="transmembrane region" description="Helical" evidence="1">
    <location>
        <begin position="161"/>
        <end position="178"/>
    </location>
</feature>
<evidence type="ECO:0000313" key="4">
    <source>
        <dbReference type="Proteomes" id="UP000051783"/>
    </source>
</evidence>
<dbReference type="AlphaFoldDB" id="A0A0R2MHB6"/>
<organism evidence="3 4">
    <name type="scientific">Lactiplantibacillus xiangfangensis</name>
    <dbReference type="NCBI Taxonomy" id="942150"/>
    <lineage>
        <taxon>Bacteria</taxon>
        <taxon>Bacillati</taxon>
        <taxon>Bacillota</taxon>
        <taxon>Bacilli</taxon>
        <taxon>Lactobacillales</taxon>
        <taxon>Lactobacillaceae</taxon>
        <taxon>Lactiplantibacillus</taxon>
    </lineage>
</organism>
<evidence type="ECO:0000256" key="1">
    <source>
        <dbReference type="SAM" id="Phobius"/>
    </source>
</evidence>
<feature type="transmembrane region" description="Helical" evidence="1">
    <location>
        <begin position="190"/>
        <end position="210"/>
    </location>
</feature>
<feature type="transmembrane region" description="Helical" evidence="1">
    <location>
        <begin position="216"/>
        <end position="237"/>
    </location>
</feature>
<dbReference type="Gene3D" id="1.20.144.10">
    <property type="entry name" value="Phosphatidic acid phosphatase type 2/haloperoxidase"/>
    <property type="match status" value="1"/>
</dbReference>
<dbReference type="SMART" id="SM00014">
    <property type="entry name" value="acidPPc"/>
    <property type="match status" value="1"/>
</dbReference>
<dbReference type="CDD" id="cd03392">
    <property type="entry name" value="PAP2_like_2"/>
    <property type="match status" value="1"/>
</dbReference>
<dbReference type="PANTHER" id="PTHR14969">
    <property type="entry name" value="SPHINGOSINE-1-PHOSPHATE PHOSPHOHYDROLASE"/>
    <property type="match status" value="1"/>
</dbReference>
<feature type="domain" description="Phosphatidic acid phosphatase type 2/haloperoxidase" evidence="2">
    <location>
        <begin position="123"/>
        <end position="231"/>
    </location>
</feature>
<dbReference type="Pfam" id="PF01569">
    <property type="entry name" value="PAP2"/>
    <property type="match status" value="1"/>
</dbReference>